<dbReference type="EMBL" id="JAVFHQ010000003">
    <property type="protein sequence ID" value="KAK4549827.1"/>
    <property type="molecule type" value="Genomic_DNA"/>
</dbReference>
<dbReference type="AlphaFoldDB" id="A0AAV9JXM6"/>
<name>A0AAV9JXM6_9PEZI</name>
<gene>
    <name evidence="1" type="ORF">LTR36_005128</name>
</gene>
<accession>A0AAV9JXM6</accession>
<evidence type="ECO:0000313" key="2">
    <source>
        <dbReference type="Proteomes" id="UP001324427"/>
    </source>
</evidence>
<organism evidence="1 2">
    <name type="scientific">Oleoguttula mirabilis</name>
    <dbReference type="NCBI Taxonomy" id="1507867"/>
    <lineage>
        <taxon>Eukaryota</taxon>
        <taxon>Fungi</taxon>
        <taxon>Dikarya</taxon>
        <taxon>Ascomycota</taxon>
        <taxon>Pezizomycotina</taxon>
        <taxon>Dothideomycetes</taxon>
        <taxon>Dothideomycetidae</taxon>
        <taxon>Mycosphaerellales</taxon>
        <taxon>Teratosphaeriaceae</taxon>
        <taxon>Oleoguttula</taxon>
    </lineage>
</organism>
<sequence length="706" mass="77727">MGQRSQLFIIAKINGRHRVLAAAHHQNFYGRLTIRQCLHLLQILRSEANRIDIRRELSRAERQDWNELLPTNGKETSYPTAPFPFLATCLAVGAGLHDEYQYSHGVSHLPLDIGYADSDNNDGISFYDVTDPANPRYGFVFFRDTYGAGTYDSDGEHIGDEMDDAAVVAMSVVDGRSYLNTYETPQEQKEMSDDSRFADVVECSLPKELSVDSLLADLGKYWLVTAAALESIWGDQGWSDAIQGPTARLDASVSRTTLKQKALDRTIDVALDHATDDLDWLLEAEQLPAFIPAVLAKLRSTPTLIQKSGAIPLLVRVFKAGSDVDLSMFGDLQPSQALAIVEGVCRGSPRCCIALSLPDFATWSIEDVEDITSLGCITALHLGETPDISLEALLCLVAKQPTIERFSCSALFDLESRLNGVESERGSNSFPVGQNTPFPLVQAVYIRQCGLAVEDTGRQIPGLPDGGGGVVWSKRLVDPPRMKGAGTLYKDIYGNVSVFTVPLRDALLCTDRICRDVPDMVRRVFAARDDGFGPYSRDGAGLAMKLALQEGHALGPIPLELRHDDSYNLGRCELPRPMRPPRTNEWTLLLIHEKPMPIHTKRAHYGEAVDALRYAFVSVGANNKLQVLDADAFFDVTMPANAHDGPQRAASHSATWSRNLQRHADGTLATALRKPQISSCTPAEAQEAFTFLDQHNKAIEEHSKKK</sequence>
<comment type="caution">
    <text evidence="1">The sequence shown here is derived from an EMBL/GenBank/DDBJ whole genome shotgun (WGS) entry which is preliminary data.</text>
</comment>
<proteinExistence type="predicted"/>
<protein>
    <submittedName>
        <fullName evidence="1">Uncharacterized protein</fullName>
    </submittedName>
</protein>
<reference evidence="1 2" key="1">
    <citation type="submission" date="2021-11" db="EMBL/GenBank/DDBJ databases">
        <title>Black yeast isolated from Biological Soil Crust.</title>
        <authorList>
            <person name="Kurbessoian T."/>
        </authorList>
    </citation>
    <scope>NUCLEOTIDE SEQUENCE [LARGE SCALE GENOMIC DNA]</scope>
    <source>
        <strain evidence="1 2">CCFEE 5522</strain>
    </source>
</reference>
<evidence type="ECO:0000313" key="1">
    <source>
        <dbReference type="EMBL" id="KAK4549827.1"/>
    </source>
</evidence>
<dbReference type="Proteomes" id="UP001324427">
    <property type="component" value="Unassembled WGS sequence"/>
</dbReference>
<keyword evidence="2" id="KW-1185">Reference proteome</keyword>